<name>S8AFM8_DACHA</name>
<dbReference type="STRING" id="1284197.S8AFM8"/>
<gene>
    <name evidence="2" type="ORF">H072_6225</name>
</gene>
<feature type="region of interest" description="Disordered" evidence="1">
    <location>
        <begin position="421"/>
        <end position="442"/>
    </location>
</feature>
<evidence type="ECO:0000313" key="3">
    <source>
        <dbReference type="Proteomes" id="UP000015100"/>
    </source>
</evidence>
<dbReference type="AlphaFoldDB" id="S8AFM8"/>
<keyword evidence="3" id="KW-1185">Reference proteome</keyword>
<reference evidence="2 3" key="1">
    <citation type="journal article" date="2013" name="PLoS Genet.">
        <title>Genomic mechanisms accounting for the adaptation to parasitism in nematode-trapping fungi.</title>
        <authorList>
            <person name="Meerupati T."/>
            <person name="Andersson K.M."/>
            <person name="Friman E."/>
            <person name="Kumar D."/>
            <person name="Tunlid A."/>
            <person name="Ahren D."/>
        </authorList>
    </citation>
    <scope>NUCLEOTIDE SEQUENCE [LARGE SCALE GENOMIC DNA]</scope>
    <source>
        <strain evidence="2 3">CBS 200.50</strain>
    </source>
</reference>
<dbReference type="HOGENOM" id="CLU_022079_0_0_1"/>
<evidence type="ECO:0000256" key="1">
    <source>
        <dbReference type="SAM" id="MobiDB-lite"/>
    </source>
</evidence>
<dbReference type="Proteomes" id="UP000015100">
    <property type="component" value="Unassembled WGS sequence"/>
</dbReference>
<evidence type="ECO:0000313" key="2">
    <source>
        <dbReference type="EMBL" id="EPS39956.1"/>
    </source>
</evidence>
<reference evidence="3" key="2">
    <citation type="submission" date="2013-04" db="EMBL/GenBank/DDBJ databases">
        <title>Genomic mechanisms accounting for the adaptation to parasitism in nematode-trapping fungi.</title>
        <authorList>
            <person name="Ahren D.G."/>
        </authorList>
    </citation>
    <scope>NUCLEOTIDE SEQUENCE [LARGE SCALE GENOMIC DNA]</scope>
    <source>
        <strain evidence="3">CBS 200.50</strain>
    </source>
</reference>
<accession>S8AFM8</accession>
<dbReference type="OrthoDB" id="2562973at2759"/>
<dbReference type="OMA" id="NWRVINQ"/>
<dbReference type="EMBL" id="AQGS01000443">
    <property type="protein sequence ID" value="EPS39956.1"/>
    <property type="molecule type" value="Genomic_DNA"/>
</dbReference>
<dbReference type="eggNOG" id="ENOG502SI6W">
    <property type="taxonomic scope" value="Eukaryota"/>
</dbReference>
<proteinExistence type="predicted"/>
<protein>
    <recommendedName>
        <fullName evidence="4">MACPF domain-containing protein</fullName>
    </recommendedName>
</protein>
<sequence length="713" mass="80130">MVESAIFNVNIYNPADGSSKFTNCIIVEEKIEKSDKLSVIRNHIVKDKKFDSDKARLAFCTKSGARMVDGTKFGVYLRQVQGPAAKSDGEEPKKETKDDTDADLATYDIYLEATEAPKEKKKNELSEQAKALLESKLDMDLVAKKPELLTATLKELSSNYKHENYQAEAGGDVVTGATMSERDWAIVLRNTHFLNGQRVVFTKNANGSRSFSRIDRALPFKLKPRQMDPLDVADGSIKVQEEYRIPHYVTTDDSYVNVYETASALSNSMAASSFSQMDIKASAGGSLFGASLSVKAGFSKNESKALASSSSSSTRSMNITYNFPRVVLHLDHRGLELTDHCKEVLEGVKDEESLIRFHHDYGPNTGHFFSANVQLGGRIFASEQFSSTESSSSAQTANAMKVAASASFSAGSFSASASYSRETQGAESRTNQNHSPSSPPKWCPTVKPFKNWRVINYTFNLQKDVMPIGDFLGSFPQYAHIPQKFEAIMEASKRLVACKFRLRALNQPGAVNEYSGLRKDKERKRHKDVLDKYEEELQSKAGTDVFQSARVNGHMNSLRQRVREDSFTYNYEEFVGIHSLDEGCNFEVEVETVLDRKPQLHLNHPYFIYNKLHNAYLAADTHGSYKDWYFGYLFYCRRPRASKWVFREKGNRSKEGPIAEGTQVELSLLDDNNQPVAFVQRFLHDKSTLMVSKYGVDDEKDLTTSHNSTVEYL</sequence>
<comment type="caution">
    <text evidence="2">The sequence shown here is derived from an EMBL/GenBank/DDBJ whole genome shotgun (WGS) entry which is preliminary data.</text>
</comment>
<evidence type="ECO:0008006" key="4">
    <source>
        <dbReference type="Google" id="ProtNLM"/>
    </source>
</evidence>
<feature type="compositionally biased region" description="Polar residues" evidence="1">
    <location>
        <begin position="421"/>
        <end position="436"/>
    </location>
</feature>
<organism evidence="2 3">
    <name type="scientific">Dactylellina haptotyla (strain CBS 200.50)</name>
    <name type="common">Nematode-trapping fungus</name>
    <name type="synonym">Monacrosporium haptotylum</name>
    <dbReference type="NCBI Taxonomy" id="1284197"/>
    <lineage>
        <taxon>Eukaryota</taxon>
        <taxon>Fungi</taxon>
        <taxon>Dikarya</taxon>
        <taxon>Ascomycota</taxon>
        <taxon>Pezizomycotina</taxon>
        <taxon>Orbiliomycetes</taxon>
        <taxon>Orbiliales</taxon>
        <taxon>Orbiliaceae</taxon>
        <taxon>Dactylellina</taxon>
    </lineage>
</organism>